<keyword evidence="6 8" id="KW-1133">Transmembrane helix</keyword>
<comment type="caution">
    <text evidence="11">The sequence shown here is derived from an EMBL/GenBank/DDBJ whole genome shotgun (WGS) entry which is preliminary data.</text>
</comment>
<comment type="subunit">
    <text evidence="3 8">Homodimer and heterodimers.</text>
</comment>
<dbReference type="PANTHER" id="PTHR36488:SF8">
    <property type="entry name" value="CASP-LIKE PROTEIN 1U1"/>
    <property type="match status" value="1"/>
</dbReference>
<feature type="compositionally biased region" description="Polar residues" evidence="9">
    <location>
        <begin position="1"/>
        <end position="15"/>
    </location>
</feature>
<comment type="similarity">
    <text evidence="2 8">Belongs to the Casparian strip membrane proteins (CASP) family.</text>
</comment>
<dbReference type="AlphaFoldDB" id="A0AAD8KYB0"/>
<gene>
    <name evidence="11" type="ORF">QVD17_13861</name>
</gene>
<evidence type="ECO:0000256" key="5">
    <source>
        <dbReference type="ARBA" id="ARBA00022692"/>
    </source>
</evidence>
<comment type="subcellular location">
    <subcellularLocation>
        <location evidence="1 8">Cell membrane</location>
        <topology evidence="1 8">Multi-pass membrane protein</topology>
    </subcellularLocation>
</comment>
<feature type="transmembrane region" description="Helical" evidence="8">
    <location>
        <begin position="47"/>
        <end position="65"/>
    </location>
</feature>
<dbReference type="InterPro" id="IPR006459">
    <property type="entry name" value="CASP/CASPL"/>
</dbReference>
<evidence type="ECO:0000256" key="7">
    <source>
        <dbReference type="ARBA" id="ARBA00023136"/>
    </source>
</evidence>
<dbReference type="PANTHER" id="PTHR36488">
    <property type="entry name" value="CASP-LIKE PROTEIN 1U1"/>
    <property type="match status" value="1"/>
</dbReference>
<evidence type="ECO:0000256" key="3">
    <source>
        <dbReference type="ARBA" id="ARBA00011489"/>
    </source>
</evidence>
<evidence type="ECO:0000313" key="11">
    <source>
        <dbReference type="EMBL" id="KAK1430824.1"/>
    </source>
</evidence>
<dbReference type="Proteomes" id="UP001229421">
    <property type="component" value="Unassembled WGS sequence"/>
</dbReference>
<proteinExistence type="inferred from homology"/>
<evidence type="ECO:0000256" key="9">
    <source>
        <dbReference type="SAM" id="MobiDB-lite"/>
    </source>
</evidence>
<feature type="domain" description="Casparian strip membrane protein" evidence="10">
    <location>
        <begin position="43"/>
        <end position="192"/>
    </location>
</feature>
<feature type="transmembrane region" description="Helical" evidence="8">
    <location>
        <begin position="93"/>
        <end position="118"/>
    </location>
</feature>
<dbReference type="InterPro" id="IPR044173">
    <property type="entry name" value="CASPL"/>
</dbReference>
<dbReference type="InterPro" id="IPR006702">
    <property type="entry name" value="CASP_dom"/>
</dbReference>
<evidence type="ECO:0000313" key="12">
    <source>
        <dbReference type="Proteomes" id="UP001229421"/>
    </source>
</evidence>
<keyword evidence="5 8" id="KW-0812">Transmembrane</keyword>
<dbReference type="Pfam" id="PF04535">
    <property type="entry name" value="CASP_dom"/>
    <property type="match status" value="1"/>
</dbReference>
<dbReference type="GO" id="GO:0005886">
    <property type="term" value="C:plasma membrane"/>
    <property type="evidence" value="ECO:0007669"/>
    <property type="project" value="UniProtKB-SubCell"/>
</dbReference>
<evidence type="ECO:0000256" key="8">
    <source>
        <dbReference type="RuleBase" id="RU361233"/>
    </source>
</evidence>
<evidence type="ECO:0000256" key="6">
    <source>
        <dbReference type="ARBA" id="ARBA00022989"/>
    </source>
</evidence>
<keyword evidence="4 8" id="KW-1003">Cell membrane</keyword>
<sequence>MASNDTVTPPRSSVSMEVPLKTSAPPPEYISGSSGARSYKKHGVVDMLLRVIVLATAVAGVIVMVTSKQTKRFPVAPGISVTRDAKFNYSPAYIYYVAALSVAALYSLLTLVTSVLALKKPTGSSAKLKFHFLILDSLLLGIVASATGASAGVGYIGLKGNSHSGYNKICNRFDSYCLHTGASILLSLIASITLLLLVWLSGYTLSKKIARR</sequence>
<organism evidence="11 12">
    <name type="scientific">Tagetes erecta</name>
    <name type="common">African marigold</name>
    <dbReference type="NCBI Taxonomy" id="13708"/>
    <lineage>
        <taxon>Eukaryota</taxon>
        <taxon>Viridiplantae</taxon>
        <taxon>Streptophyta</taxon>
        <taxon>Embryophyta</taxon>
        <taxon>Tracheophyta</taxon>
        <taxon>Spermatophyta</taxon>
        <taxon>Magnoliopsida</taxon>
        <taxon>eudicotyledons</taxon>
        <taxon>Gunneridae</taxon>
        <taxon>Pentapetalae</taxon>
        <taxon>asterids</taxon>
        <taxon>campanulids</taxon>
        <taxon>Asterales</taxon>
        <taxon>Asteraceae</taxon>
        <taxon>Asteroideae</taxon>
        <taxon>Heliantheae alliance</taxon>
        <taxon>Tageteae</taxon>
        <taxon>Tagetes</taxon>
    </lineage>
</organism>
<evidence type="ECO:0000256" key="1">
    <source>
        <dbReference type="ARBA" id="ARBA00004651"/>
    </source>
</evidence>
<accession>A0AAD8KYB0</accession>
<feature type="region of interest" description="Disordered" evidence="9">
    <location>
        <begin position="1"/>
        <end position="20"/>
    </location>
</feature>
<evidence type="ECO:0000259" key="10">
    <source>
        <dbReference type="Pfam" id="PF04535"/>
    </source>
</evidence>
<feature type="transmembrane region" description="Helical" evidence="8">
    <location>
        <begin position="130"/>
        <end position="158"/>
    </location>
</feature>
<feature type="transmembrane region" description="Helical" evidence="8">
    <location>
        <begin position="178"/>
        <end position="202"/>
    </location>
</feature>
<dbReference type="EMBL" id="JAUHHV010000003">
    <property type="protein sequence ID" value="KAK1430824.1"/>
    <property type="molecule type" value="Genomic_DNA"/>
</dbReference>
<dbReference type="NCBIfam" id="TIGR01569">
    <property type="entry name" value="A_tha_TIGR01569"/>
    <property type="match status" value="1"/>
</dbReference>
<evidence type="ECO:0000256" key="4">
    <source>
        <dbReference type="ARBA" id="ARBA00022475"/>
    </source>
</evidence>
<evidence type="ECO:0000256" key="2">
    <source>
        <dbReference type="ARBA" id="ARBA00007651"/>
    </source>
</evidence>
<protein>
    <recommendedName>
        <fullName evidence="8">CASP-like protein</fullName>
    </recommendedName>
</protein>
<reference evidence="11" key="1">
    <citation type="journal article" date="2023" name="bioRxiv">
        <title>Improved chromosome-level genome assembly for marigold (Tagetes erecta).</title>
        <authorList>
            <person name="Jiang F."/>
            <person name="Yuan L."/>
            <person name="Wang S."/>
            <person name="Wang H."/>
            <person name="Xu D."/>
            <person name="Wang A."/>
            <person name="Fan W."/>
        </authorList>
    </citation>
    <scope>NUCLEOTIDE SEQUENCE</scope>
    <source>
        <strain evidence="11">WSJ</strain>
        <tissue evidence="11">Leaf</tissue>
    </source>
</reference>
<name>A0AAD8KYB0_TARER</name>
<keyword evidence="12" id="KW-1185">Reference proteome</keyword>
<keyword evidence="7 8" id="KW-0472">Membrane</keyword>